<evidence type="ECO:0008006" key="4">
    <source>
        <dbReference type="Google" id="ProtNLM"/>
    </source>
</evidence>
<keyword evidence="3" id="KW-1185">Reference proteome</keyword>
<dbReference type="EMBL" id="WWEO01000045">
    <property type="protein sequence ID" value="NCD72274.1"/>
    <property type="molecule type" value="Genomic_DNA"/>
</dbReference>
<dbReference type="AlphaFoldDB" id="A0A965ZJF9"/>
<reference evidence="2" key="2">
    <citation type="submission" date="2020-10" db="EMBL/GenBank/DDBJ databases">
        <title>Mucilaginibacter sp. nov., isolated from soil.</title>
        <authorList>
            <person name="Jeon C.O."/>
        </authorList>
    </citation>
    <scope>NUCLEOTIDE SEQUENCE</scope>
    <source>
        <strain evidence="2">R11</strain>
    </source>
</reference>
<feature type="transmembrane region" description="Helical" evidence="1">
    <location>
        <begin position="144"/>
        <end position="163"/>
    </location>
</feature>
<keyword evidence="1" id="KW-0812">Transmembrane</keyword>
<feature type="transmembrane region" description="Helical" evidence="1">
    <location>
        <begin position="368"/>
        <end position="395"/>
    </location>
</feature>
<sequence length="462" mass="52332">MFIFPVIFLASFIIALKEIVKGNKQGFLLFLIFGLSIYTTAMSVSFLFGLKDIIPFFQFFKEILVLTILLVNIYTLKTRPKFYLIDYLILAFLAYAIIYAILPIGEQNLHDRLVALKSMAFYMMLYFAGRLFDIRNIYVNKYFNFIALVTIAAGIVVFFEVLFNINLQNISGYADYVYYFFNFEPSGNYGLSWTFESEGGYRRFASFFDNPLEHAAATLIGISVIIALYTRDNNKFKPNETGLLAIGASLLSITFAFSRAPFVSYFFIIYFYAIITHKKQITQTIHYCIAAACCYVIYIFIGWSNKVDGLMEVIMNTIDFSNPSSVGHLLAWVEGITALIQHPLGLGLGASGRVAGSLGESIGGENQFLIIGVQAGIIELSLYLAIYIAFIKLGLKWFRILKGKERKICLAVLLIKIGFLLPMFTSEIESSSYISYMNWFLSGLFIATIMQHERENTLAHGY</sequence>
<dbReference type="RefSeq" id="WP_166588225.1">
    <property type="nucleotide sequence ID" value="NZ_WWEO01000045.1"/>
</dbReference>
<name>A0A965ZJF9_9SPHI</name>
<feature type="transmembrane region" description="Helical" evidence="1">
    <location>
        <begin position="407"/>
        <end position="425"/>
    </location>
</feature>
<keyword evidence="1" id="KW-1133">Transmembrane helix</keyword>
<protein>
    <recommendedName>
        <fullName evidence="4">O-antigen ligase domain-containing protein</fullName>
    </recommendedName>
</protein>
<feature type="transmembrane region" description="Helical" evidence="1">
    <location>
        <begin position="114"/>
        <end position="132"/>
    </location>
</feature>
<evidence type="ECO:0000256" key="1">
    <source>
        <dbReference type="SAM" id="Phobius"/>
    </source>
</evidence>
<feature type="transmembrane region" description="Helical" evidence="1">
    <location>
        <begin position="27"/>
        <end position="47"/>
    </location>
</feature>
<gene>
    <name evidence="2" type="ORF">GSY63_23120</name>
</gene>
<feature type="transmembrane region" description="Helical" evidence="1">
    <location>
        <begin position="59"/>
        <end position="76"/>
    </location>
</feature>
<accession>A0A965ZJF9</accession>
<proteinExistence type="predicted"/>
<feature type="transmembrane region" description="Helical" evidence="1">
    <location>
        <begin position="242"/>
        <end position="272"/>
    </location>
</feature>
<evidence type="ECO:0000313" key="3">
    <source>
        <dbReference type="Proteomes" id="UP000638732"/>
    </source>
</evidence>
<feature type="transmembrane region" description="Helical" evidence="1">
    <location>
        <begin position="431"/>
        <end position="450"/>
    </location>
</feature>
<organism evidence="2 3">
    <name type="scientific">Mucilaginibacter agri</name>
    <dbReference type="NCBI Taxonomy" id="2695265"/>
    <lineage>
        <taxon>Bacteria</taxon>
        <taxon>Pseudomonadati</taxon>
        <taxon>Bacteroidota</taxon>
        <taxon>Sphingobacteriia</taxon>
        <taxon>Sphingobacteriales</taxon>
        <taxon>Sphingobacteriaceae</taxon>
        <taxon>Mucilaginibacter</taxon>
    </lineage>
</organism>
<evidence type="ECO:0000313" key="2">
    <source>
        <dbReference type="EMBL" id="NCD72274.1"/>
    </source>
</evidence>
<reference evidence="2" key="1">
    <citation type="submission" date="2020-01" db="EMBL/GenBank/DDBJ databases">
        <authorList>
            <person name="Seo Y.L."/>
        </authorList>
    </citation>
    <scope>NUCLEOTIDE SEQUENCE</scope>
    <source>
        <strain evidence="2">R11</strain>
    </source>
</reference>
<dbReference type="PANTHER" id="PTHR37422">
    <property type="entry name" value="TEICHURONIC ACID BIOSYNTHESIS PROTEIN TUAE"/>
    <property type="match status" value="1"/>
</dbReference>
<dbReference type="Proteomes" id="UP000638732">
    <property type="component" value="Unassembled WGS sequence"/>
</dbReference>
<dbReference type="InterPro" id="IPR051533">
    <property type="entry name" value="WaaL-like"/>
</dbReference>
<comment type="caution">
    <text evidence="2">The sequence shown here is derived from an EMBL/GenBank/DDBJ whole genome shotgun (WGS) entry which is preliminary data.</text>
</comment>
<feature type="transmembrane region" description="Helical" evidence="1">
    <location>
        <begin position="284"/>
        <end position="303"/>
    </location>
</feature>
<keyword evidence="1" id="KW-0472">Membrane</keyword>
<dbReference type="PANTHER" id="PTHR37422:SF13">
    <property type="entry name" value="LIPOPOLYSACCHARIDE BIOSYNTHESIS PROTEIN PA4999-RELATED"/>
    <property type="match status" value="1"/>
</dbReference>
<feature type="transmembrane region" description="Helical" evidence="1">
    <location>
        <begin position="82"/>
        <end position="102"/>
    </location>
</feature>
<feature type="transmembrane region" description="Helical" evidence="1">
    <location>
        <begin position="212"/>
        <end position="230"/>
    </location>
</feature>